<gene>
    <name evidence="3" type="ORF">EAH_00027930</name>
</gene>
<feature type="region of interest" description="Disordered" evidence="2">
    <location>
        <begin position="29"/>
        <end position="68"/>
    </location>
</feature>
<feature type="region of interest" description="Disordered" evidence="2">
    <location>
        <begin position="175"/>
        <end position="201"/>
    </location>
</feature>
<feature type="compositionally biased region" description="Low complexity" evidence="2">
    <location>
        <begin position="257"/>
        <end position="303"/>
    </location>
</feature>
<proteinExistence type="predicted"/>
<name>U6GV35_EIMAC</name>
<dbReference type="EMBL" id="HG672392">
    <property type="protein sequence ID" value="CDI82439.1"/>
    <property type="molecule type" value="Genomic_DNA"/>
</dbReference>
<accession>U6GV35</accession>
<feature type="region of interest" description="Disordered" evidence="2">
    <location>
        <begin position="626"/>
        <end position="649"/>
    </location>
</feature>
<dbReference type="Proteomes" id="UP000018050">
    <property type="component" value="Unassembled WGS sequence"/>
</dbReference>
<dbReference type="OrthoDB" id="10367772at2759"/>
<dbReference type="VEuPathDB" id="ToxoDB:EAH_00027930"/>
<dbReference type="RefSeq" id="XP_013248151.1">
    <property type="nucleotide sequence ID" value="XM_013392697.1"/>
</dbReference>
<evidence type="ECO:0000256" key="2">
    <source>
        <dbReference type="SAM" id="MobiDB-lite"/>
    </source>
</evidence>
<feature type="compositionally biased region" description="Basic and acidic residues" evidence="2">
    <location>
        <begin position="236"/>
        <end position="256"/>
    </location>
</feature>
<dbReference type="GeneID" id="25270863"/>
<reference evidence="3" key="1">
    <citation type="submission" date="2013-10" db="EMBL/GenBank/DDBJ databases">
        <title>Genomic analysis of the causative agents of coccidiosis in chickens.</title>
        <authorList>
            <person name="Reid A.J."/>
            <person name="Blake D."/>
            <person name="Billington K."/>
            <person name="Browne H."/>
            <person name="Dunn M."/>
            <person name="Hung S."/>
            <person name="Kawahara F."/>
            <person name="Miranda-Saavedra D."/>
            <person name="Mourier T."/>
            <person name="Nagra H."/>
            <person name="Otto T.D."/>
            <person name="Rawlings N."/>
            <person name="Sanchez A."/>
            <person name="Sanders M."/>
            <person name="Subramaniam C."/>
            <person name="Tay Y."/>
            <person name="Dear P."/>
            <person name="Doerig C."/>
            <person name="Gruber A."/>
            <person name="Parkinson J."/>
            <person name="Shirley M."/>
            <person name="Wan K.L."/>
            <person name="Berriman M."/>
            <person name="Tomley F."/>
            <person name="Pain A."/>
        </authorList>
    </citation>
    <scope>NUCLEOTIDE SEQUENCE [LARGE SCALE GENOMIC DNA]</scope>
    <source>
        <strain evidence="3">Houghton</strain>
    </source>
</reference>
<feature type="coiled-coil region" evidence="1">
    <location>
        <begin position="580"/>
        <end position="617"/>
    </location>
</feature>
<feature type="compositionally biased region" description="Basic and acidic residues" evidence="2">
    <location>
        <begin position="175"/>
        <end position="184"/>
    </location>
</feature>
<feature type="compositionally biased region" description="Low complexity" evidence="2">
    <location>
        <begin position="49"/>
        <end position="68"/>
    </location>
</feature>
<feature type="region of interest" description="Disordered" evidence="2">
    <location>
        <begin position="228"/>
        <end position="305"/>
    </location>
</feature>
<protein>
    <submittedName>
        <fullName evidence="3">Uncharacterized protein</fullName>
    </submittedName>
</protein>
<evidence type="ECO:0000313" key="4">
    <source>
        <dbReference type="Proteomes" id="UP000018050"/>
    </source>
</evidence>
<feature type="compositionally biased region" description="Polar residues" evidence="2">
    <location>
        <begin position="37"/>
        <end position="48"/>
    </location>
</feature>
<evidence type="ECO:0000313" key="3">
    <source>
        <dbReference type="EMBL" id="CDI82439.1"/>
    </source>
</evidence>
<dbReference type="AlphaFoldDB" id="U6GV35"/>
<evidence type="ECO:0000256" key="1">
    <source>
        <dbReference type="SAM" id="Coils"/>
    </source>
</evidence>
<reference evidence="3" key="2">
    <citation type="submission" date="2013-10" db="EMBL/GenBank/DDBJ databases">
        <authorList>
            <person name="Aslett M."/>
        </authorList>
    </citation>
    <scope>NUCLEOTIDE SEQUENCE [LARGE SCALE GENOMIC DNA]</scope>
    <source>
        <strain evidence="3">Houghton</strain>
    </source>
</reference>
<keyword evidence="1" id="KW-0175">Coiled coil</keyword>
<organism evidence="3 4">
    <name type="scientific">Eimeria acervulina</name>
    <name type="common">Coccidian parasite</name>
    <dbReference type="NCBI Taxonomy" id="5801"/>
    <lineage>
        <taxon>Eukaryota</taxon>
        <taxon>Sar</taxon>
        <taxon>Alveolata</taxon>
        <taxon>Apicomplexa</taxon>
        <taxon>Conoidasida</taxon>
        <taxon>Coccidia</taxon>
        <taxon>Eucoccidiorida</taxon>
        <taxon>Eimeriorina</taxon>
        <taxon>Eimeriidae</taxon>
        <taxon>Eimeria</taxon>
    </lineage>
</organism>
<sequence length="649" mass="70477">MELPDRAAAARIDGNAAAEATGIVVTLTGNSRDRGANGSSRQLWGGSQSAMASTVPPSAAAATGTEAASGAIRHSPRTLHQQRLPAGTAATNAALASARRRVLVKQQQLLDYLDCISAGERLLREIQQQQQCPKRPTALSRLTGVLPQQQQHPEELRQQREQELMRLLWGRSEVQTKQKQEPVSKRQQKQQQRLKGTKRQLPTSALQRLFFRLQRKMKQLELVQDRQSAAQQLGKDPAKLRSLPRERKQEQQHREQQQQGQKLQECQQQLQNEQQNPLEQPQPPQQQQHHQLQQKGWRQQQQQMTWGFAQHQQELLQRGFGGCTFLTACEDTGGQPVSAAAAAAPANAHAAHRANLADFSPASVGVAASASVVLPAASAAQKCAGIAPPPPVVDAIKDVAAAARLARPAAADHTQLARDATNVPTAAIAIAALNAVSTPVNASGAPTNAATPPVHLLEGPTQSATGSCFSSRNNSRKCLLQQQTKGQQPQQQDLCMRLLDGQIEVAAAPHSLATARRQQLQQLVASRTETLVHIGVVLASAAARCDKLTAAREAFKEHVRSNGPRLRRNVINGQASNKSLRVYKHRAAAATRKAEKLQVEEETAAAIEEQLQREAEALLPYKENRAEPSRPCKFQEPGIARRGGALGNT</sequence>
<keyword evidence="4" id="KW-1185">Reference proteome</keyword>